<name>A0A8S5N8X3_9VIRU</name>
<organism evidence="2">
    <name type="scientific">Phage sp. ctXnn1</name>
    <dbReference type="NCBI Taxonomy" id="2826749"/>
    <lineage>
        <taxon>Viruses</taxon>
    </lineage>
</organism>
<dbReference type="EMBL" id="BK015108">
    <property type="protein sequence ID" value="DAD91229.1"/>
    <property type="molecule type" value="Genomic_DNA"/>
</dbReference>
<evidence type="ECO:0000256" key="1">
    <source>
        <dbReference type="SAM" id="MobiDB-lite"/>
    </source>
</evidence>
<dbReference type="Gene3D" id="3.40.50.300">
    <property type="entry name" value="P-loop containing nucleotide triphosphate hydrolases"/>
    <property type="match status" value="1"/>
</dbReference>
<sequence length="463" mass="53586">MQIDLGTPNAKQKLFFKDHHRHIGFGGARGGGKSWAVRAKIILLAVKHPGIQMMVVRRTYPELQANHIRPLKKLLHVGEPGCLVKYSDKEKLMTFPNGSTVLFGYCKNEGDTDRYQGTEVDVLFIDEATQLTEQQIGDLNACVRGVSKYPRRTYYTCNPGGKGHGYIKRIFIDREYLSTEYPEDYAFIQSLVYDNNVLLESDPEYVRALEALPEAKRKAWLEGDWNSFIGQVFTEWRNDPAHYQDRLWTHVIDDFEIPRDWKIYRGFDWGYSKPFSVGWFAVDHSGRIYRFKEWYGCTKEANTGLQLTVQEVAAKIAEMERTDPALMGRKIIGIADPAIWGSTTGESIEGMMERCGVFFNKGDHTRLAGLMQFHYRLAFDAYGLPMFYCFRSCKQFIRTIPLLIYDEKHVEDIDTELEDHIYDETRYVFMDHPLNPRKNIKRYTASDPLPPDDPLNIIRPVGR</sequence>
<evidence type="ECO:0000313" key="2">
    <source>
        <dbReference type="EMBL" id="DAD91229.1"/>
    </source>
</evidence>
<accession>A0A8S5N8X3</accession>
<reference evidence="2" key="1">
    <citation type="journal article" date="2021" name="Proc. Natl. Acad. Sci. U.S.A.">
        <title>A Catalog of Tens of Thousands of Viruses from Human Metagenomes Reveals Hidden Associations with Chronic Diseases.</title>
        <authorList>
            <person name="Tisza M.J."/>
            <person name="Buck C.B."/>
        </authorList>
    </citation>
    <scope>NUCLEOTIDE SEQUENCE</scope>
    <source>
        <strain evidence="2">CtXnn1</strain>
    </source>
</reference>
<dbReference type="Gene3D" id="3.30.420.280">
    <property type="match status" value="1"/>
</dbReference>
<feature type="region of interest" description="Disordered" evidence="1">
    <location>
        <begin position="441"/>
        <end position="463"/>
    </location>
</feature>
<dbReference type="Pfam" id="PF03237">
    <property type="entry name" value="Terminase_6N"/>
    <property type="match status" value="1"/>
</dbReference>
<protein>
    <submittedName>
        <fullName evidence="2">Large subunit terminase</fullName>
    </submittedName>
</protein>
<proteinExistence type="predicted"/>
<dbReference type="InterPro" id="IPR027417">
    <property type="entry name" value="P-loop_NTPase"/>
</dbReference>